<keyword evidence="2 4" id="KW-0479">Metal-binding</keyword>
<dbReference type="InterPro" id="IPR032466">
    <property type="entry name" value="Metal_Hydrolase"/>
</dbReference>
<dbReference type="GO" id="GO:0016788">
    <property type="term" value="F:hydrolase activity, acting on ester bonds"/>
    <property type="evidence" value="ECO:0007669"/>
    <property type="project" value="InterPro"/>
</dbReference>
<dbReference type="PANTHER" id="PTHR46124:SF3">
    <property type="entry name" value="HYDROLASE"/>
    <property type="match status" value="1"/>
</dbReference>
<comment type="caution">
    <text evidence="5">The sequence shown here is derived from an EMBL/GenBank/DDBJ whole genome shotgun (WGS) entry which is preliminary data.</text>
</comment>
<gene>
    <name evidence="5" type="ORF">EDC39_1224</name>
</gene>
<sequence>MRPAPMLACLTMKADQSQLFDTHVHLDRLGPDQDSATALAEAGRAGVGAWLVPGVRRQHWPDLLSLAGAPRIWAAPGLHPMMAGQWGAAAEVELAELLQRPECVAVGEIGLDGLLDVPFQLQEPAFRGQLRLAVAAGKPVLIHCRRAWGELLAILRQEQAGRVGGILHGFGGSPRIASEALELGFVIAFGGPLTYPNARKRVEVLRTLPVEAIVLETDAPDLPPHPHRKEPNRPEWLPLIARRVAEIRGWSLAETARITTANARRVLNLQKEWGQN</sequence>
<dbReference type="Gene3D" id="3.20.20.140">
    <property type="entry name" value="Metal-dependent hydrolases"/>
    <property type="match status" value="1"/>
</dbReference>
<organism evidence="5 6">
    <name type="scientific">Geothermobacter ehrlichii</name>
    <dbReference type="NCBI Taxonomy" id="213224"/>
    <lineage>
        <taxon>Bacteria</taxon>
        <taxon>Pseudomonadati</taxon>
        <taxon>Thermodesulfobacteriota</taxon>
        <taxon>Desulfuromonadia</taxon>
        <taxon>Desulfuromonadales</taxon>
        <taxon>Geothermobacteraceae</taxon>
        <taxon>Geothermobacter</taxon>
    </lineage>
</organism>
<reference evidence="5 6" key="1">
    <citation type="submission" date="2019-07" db="EMBL/GenBank/DDBJ databases">
        <title>Genomic Encyclopedia of Type Strains, Phase IV (KMG-IV): sequencing the most valuable type-strain genomes for metagenomic binning, comparative biology and taxonomic classification.</title>
        <authorList>
            <person name="Goeker M."/>
        </authorList>
    </citation>
    <scope>NUCLEOTIDE SEQUENCE [LARGE SCALE GENOMIC DNA]</scope>
    <source>
        <strain evidence="5 6">SS015</strain>
    </source>
</reference>
<feature type="binding site" evidence="4">
    <location>
        <position position="218"/>
    </location>
    <ligand>
        <name>a divalent metal cation</name>
        <dbReference type="ChEBI" id="CHEBI:60240"/>
        <label>1</label>
    </ligand>
</feature>
<dbReference type="FunFam" id="3.20.20.140:FF:000005">
    <property type="entry name" value="TatD family hydrolase"/>
    <property type="match status" value="1"/>
</dbReference>
<evidence type="ECO:0000256" key="4">
    <source>
        <dbReference type="PIRSR" id="PIRSR005902-1"/>
    </source>
</evidence>
<dbReference type="GO" id="GO:0005829">
    <property type="term" value="C:cytosol"/>
    <property type="evidence" value="ECO:0007669"/>
    <property type="project" value="TreeGrafter"/>
</dbReference>
<protein>
    <submittedName>
        <fullName evidence="5">TatD DNase family protein</fullName>
    </submittedName>
</protein>
<dbReference type="CDD" id="cd01310">
    <property type="entry name" value="TatD_DNAse"/>
    <property type="match status" value="1"/>
</dbReference>
<keyword evidence="6" id="KW-1185">Reference proteome</keyword>
<dbReference type="EMBL" id="VNIB01000022">
    <property type="protein sequence ID" value="TYO95204.1"/>
    <property type="molecule type" value="Genomic_DNA"/>
</dbReference>
<dbReference type="InterPro" id="IPR001130">
    <property type="entry name" value="TatD-like"/>
</dbReference>
<accession>A0A5D3WF33</accession>
<feature type="binding site" evidence="4">
    <location>
        <position position="25"/>
    </location>
    <ligand>
        <name>a divalent metal cation</name>
        <dbReference type="ChEBI" id="CHEBI:60240"/>
        <label>1</label>
    </ligand>
</feature>
<evidence type="ECO:0000256" key="2">
    <source>
        <dbReference type="ARBA" id="ARBA00022723"/>
    </source>
</evidence>
<evidence type="ECO:0000256" key="1">
    <source>
        <dbReference type="ARBA" id="ARBA00009275"/>
    </source>
</evidence>
<dbReference type="PROSITE" id="PS01137">
    <property type="entry name" value="TATD_1"/>
    <property type="match status" value="1"/>
</dbReference>
<keyword evidence="3" id="KW-0378">Hydrolase</keyword>
<feature type="binding site" evidence="4">
    <location>
        <position position="143"/>
    </location>
    <ligand>
        <name>a divalent metal cation</name>
        <dbReference type="ChEBI" id="CHEBI:60240"/>
        <label>2</label>
    </ligand>
</feature>
<dbReference type="PIRSF" id="PIRSF005902">
    <property type="entry name" value="DNase_TatD"/>
    <property type="match status" value="1"/>
</dbReference>
<evidence type="ECO:0000256" key="3">
    <source>
        <dbReference type="ARBA" id="ARBA00022801"/>
    </source>
</evidence>
<evidence type="ECO:0000313" key="6">
    <source>
        <dbReference type="Proteomes" id="UP000324159"/>
    </source>
</evidence>
<dbReference type="PROSITE" id="PS01091">
    <property type="entry name" value="TATD_3"/>
    <property type="match status" value="1"/>
</dbReference>
<dbReference type="InterPro" id="IPR018228">
    <property type="entry name" value="DNase_TatD-rel_CS"/>
</dbReference>
<dbReference type="SUPFAM" id="SSF51556">
    <property type="entry name" value="Metallo-dependent hydrolases"/>
    <property type="match status" value="1"/>
</dbReference>
<dbReference type="Proteomes" id="UP000324159">
    <property type="component" value="Unassembled WGS sequence"/>
</dbReference>
<feature type="binding site" evidence="4">
    <location>
        <position position="168"/>
    </location>
    <ligand>
        <name>a divalent metal cation</name>
        <dbReference type="ChEBI" id="CHEBI:60240"/>
        <label>2</label>
    </ligand>
</feature>
<evidence type="ECO:0000313" key="5">
    <source>
        <dbReference type="EMBL" id="TYO95204.1"/>
    </source>
</evidence>
<dbReference type="Pfam" id="PF01026">
    <property type="entry name" value="TatD_DNase"/>
    <property type="match status" value="1"/>
</dbReference>
<name>A0A5D3WF33_9BACT</name>
<feature type="binding site" evidence="4">
    <location>
        <position position="108"/>
    </location>
    <ligand>
        <name>a divalent metal cation</name>
        <dbReference type="ChEBI" id="CHEBI:60240"/>
        <label>1</label>
    </ligand>
</feature>
<feature type="binding site" evidence="4">
    <location>
        <position position="23"/>
    </location>
    <ligand>
        <name>a divalent metal cation</name>
        <dbReference type="ChEBI" id="CHEBI:60240"/>
        <label>1</label>
    </ligand>
</feature>
<proteinExistence type="inferred from homology"/>
<dbReference type="GO" id="GO:0046872">
    <property type="term" value="F:metal ion binding"/>
    <property type="evidence" value="ECO:0007669"/>
    <property type="project" value="UniProtKB-KW"/>
</dbReference>
<dbReference type="PANTHER" id="PTHR46124">
    <property type="entry name" value="D-AMINOACYL-TRNA DEACYLASE"/>
    <property type="match status" value="1"/>
</dbReference>
<dbReference type="AlphaFoldDB" id="A0A5D3WF33"/>
<comment type="similarity">
    <text evidence="1">Belongs to the metallo-dependent hydrolases superfamily. TatD-type hydrolase family.</text>
</comment>